<dbReference type="AlphaFoldDB" id="A0A817A788"/>
<reference evidence="1" key="1">
    <citation type="submission" date="2021-01" db="EMBL/GenBank/DDBJ databases">
        <authorList>
            <consortium name="Genoscope - CEA"/>
            <person name="William W."/>
        </authorList>
    </citation>
    <scope>NUCLEOTIDE SEQUENCE</scope>
</reference>
<organism evidence="1">
    <name type="scientific">Brassica napus</name>
    <name type="common">Rape</name>
    <dbReference type="NCBI Taxonomy" id="3708"/>
    <lineage>
        <taxon>Eukaryota</taxon>
        <taxon>Viridiplantae</taxon>
        <taxon>Streptophyta</taxon>
        <taxon>Embryophyta</taxon>
        <taxon>Tracheophyta</taxon>
        <taxon>Spermatophyta</taxon>
        <taxon>Magnoliopsida</taxon>
        <taxon>eudicotyledons</taxon>
        <taxon>Gunneridae</taxon>
        <taxon>Pentapetalae</taxon>
        <taxon>rosids</taxon>
        <taxon>malvids</taxon>
        <taxon>Brassicales</taxon>
        <taxon>Brassicaceae</taxon>
        <taxon>Brassiceae</taxon>
        <taxon>Brassica</taxon>
    </lineage>
</organism>
<protein>
    <submittedName>
        <fullName evidence="1">(rape) hypothetical protein</fullName>
    </submittedName>
</protein>
<gene>
    <name evidence="1" type="ORF">DARMORV10_A08P22210.1</name>
</gene>
<evidence type="ECO:0000313" key="1">
    <source>
        <dbReference type="EMBL" id="CAF2247848.1"/>
    </source>
</evidence>
<proteinExistence type="predicted"/>
<sequence length="59" mass="6997">MEESKIIFQEDKLLSGQVKLKEDEYLPKECFITNLRIETKENDKKPQYGYNKNKVSGEE</sequence>
<dbReference type="EMBL" id="HG994362">
    <property type="protein sequence ID" value="CAF2247848.1"/>
    <property type="molecule type" value="Genomic_DNA"/>
</dbReference>
<accession>A0A817A788</accession>
<name>A0A817A788_BRANA</name>
<dbReference type="Proteomes" id="UP001295469">
    <property type="component" value="Chromosome A08"/>
</dbReference>